<dbReference type="EMBL" id="BKCJ011271217">
    <property type="protein sequence ID" value="GFD13265.1"/>
    <property type="molecule type" value="Genomic_DNA"/>
</dbReference>
<organism evidence="2">
    <name type="scientific">Tanacetum cinerariifolium</name>
    <name type="common">Dalmatian daisy</name>
    <name type="synonym">Chrysanthemum cinerariifolium</name>
    <dbReference type="NCBI Taxonomy" id="118510"/>
    <lineage>
        <taxon>Eukaryota</taxon>
        <taxon>Viridiplantae</taxon>
        <taxon>Streptophyta</taxon>
        <taxon>Embryophyta</taxon>
        <taxon>Tracheophyta</taxon>
        <taxon>Spermatophyta</taxon>
        <taxon>Magnoliopsida</taxon>
        <taxon>eudicotyledons</taxon>
        <taxon>Gunneridae</taxon>
        <taxon>Pentapetalae</taxon>
        <taxon>asterids</taxon>
        <taxon>campanulids</taxon>
        <taxon>Asterales</taxon>
        <taxon>Asteraceae</taxon>
        <taxon>Asteroideae</taxon>
        <taxon>Anthemideae</taxon>
        <taxon>Anthemidinae</taxon>
        <taxon>Tanacetum</taxon>
    </lineage>
</organism>
<evidence type="ECO:0000313" key="2">
    <source>
        <dbReference type="EMBL" id="GFD13265.1"/>
    </source>
</evidence>
<sequence>TLEPSAQRMTTTSLRPGRLMPAEAIPSSKPGTGCKVGRGPRPTAMNTVRCGPASDRYGLETGQPPRRQHHRPPRPARPDDPDPVLPRAGTACAEPALRLRDADAPLLPPDLRDEPVRVTAHGWCRA</sequence>
<feature type="region of interest" description="Disordered" evidence="1">
    <location>
        <begin position="1"/>
        <end position="94"/>
    </location>
</feature>
<dbReference type="AlphaFoldDB" id="A0A699TR52"/>
<name>A0A699TR52_TANCI</name>
<comment type="caution">
    <text evidence="2">The sequence shown here is derived from an EMBL/GenBank/DDBJ whole genome shotgun (WGS) entry which is preliminary data.</text>
</comment>
<evidence type="ECO:0000256" key="1">
    <source>
        <dbReference type="SAM" id="MobiDB-lite"/>
    </source>
</evidence>
<feature type="non-terminal residue" evidence="2">
    <location>
        <position position="1"/>
    </location>
</feature>
<proteinExistence type="predicted"/>
<protein>
    <submittedName>
        <fullName evidence="2">Uncharacterized protein</fullName>
    </submittedName>
</protein>
<gene>
    <name evidence="2" type="ORF">Tci_885234</name>
</gene>
<reference evidence="2" key="1">
    <citation type="journal article" date="2019" name="Sci. Rep.">
        <title>Draft genome of Tanacetum cinerariifolium, the natural source of mosquito coil.</title>
        <authorList>
            <person name="Yamashiro T."/>
            <person name="Shiraishi A."/>
            <person name="Satake H."/>
            <person name="Nakayama K."/>
        </authorList>
    </citation>
    <scope>NUCLEOTIDE SEQUENCE</scope>
</reference>
<accession>A0A699TR52</accession>